<accession>A0AB37G5J8</accession>
<name>A0AB37G5J8_CORAY</name>
<sequence>MSRAVKYVDVLGNVRWQPQRTDGLRYYTGYGLKDWFHETGTVGNPVLYRWKWRAELRAKISEHIKPPANRWKEVK</sequence>
<dbReference type="EMBL" id="CP065628">
    <property type="protein sequence ID" value="QPR30010.1"/>
    <property type="molecule type" value="Genomic_DNA"/>
</dbReference>
<keyword evidence="4" id="KW-1185">Reference proteome</keyword>
<dbReference type="Proteomes" id="UP000594774">
    <property type="component" value="Chromosome"/>
</dbReference>
<protein>
    <recommendedName>
        <fullName evidence="5">Transposase</fullName>
    </recommendedName>
</protein>
<evidence type="ECO:0000313" key="2">
    <source>
        <dbReference type="EMBL" id="QQB81846.1"/>
    </source>
</evidence>
<proteinExistence type="predicted"/>
<dbReference type="AlphaFoldDB" id="A0AB37G5J8"/>
<dbReference type="Proteomes" id="UP000595198">
    <property type="component" value="Chromosome"/>
</dbReference>
<organism evidence="1 3">
    <name type="scientific">Corynebacterium amycolatum</name>
    <dbReference type="NCBI Taxonomy" id="43765"/>
    <lineage>
        <taxon>Bacteria</taxon>
        <taxon>Bacillati</taxon>
        <taxon>Actinomycetota</taxon>
        <taxon>Actinomycetes</taxon>
        <taxon>Mycobacteriales</taxon>
        <taxon>Corynebacteriaceae</taxon>
        <taxon>Corynebacterium</taxon>
    </lineage>
</organism>
<evidence type="ECO:0000313" key="3">
    <source>
        <dbReference type="Proteomes" id="UP000594774"/>
    </source>
</evidence>
<evidence type="ECO:0000313" key="1">
    <source>
        <dbReference type="EMBL" id="QPR30010.1"/>
    </source>
</evidence>
<reference evidence="3 4" key="1">
    <citation type="submission" date="2020-12" db="EMBL/GenBank/DDBJ databases">
        <title>FDA dAtabase for Regulatory Grade micrObial Sequences (FDA-ARGOS): Supporting development and validation of Infectious Disease Dx tests.</title>
        <authorList>
            <person name="Sproer C."/>
            <person name="Gronow S."/>
            <person name="Severitt S."/>
            <person name="Schroder I."/>
            <person name="Tallon L."/>
            <person name="Sadzewicz L."/>
            <person name="Zhao X."/>
            <person name="Boylan J."/>
            <person name="Ott S."/>
            <person name="Bowen H."/>
            <person name="Vavikolanu K."/>
            <person name="Mehta A."/>
            <person name="Aluvathingal J."/>
            <person name="Nadendla S."/>
            <person name="Lowell S."/>
            <person name="Myers T."/>
            <person name="Yan Y."/>
            <person name="Sichtig H."/>
        </authorList>
    </citation>
    <scope>NUCLEOTIDE SEQUENCE [LARGE SCALE GENOMIC DNA]</scope>
    <source>
        <strain evidence="1 3">FDAARGOS_938</strain>
        <strain evidence="2 4">FDAARGOS_991</strain>
    </source>
</reference>
<dbReference type="RefSeq" id="WP_197914194.1">
    <property type="nucleotide sequence ID" value="NZ_CP065628.1"/>
</dbReference>
<dbReference type="EMBL" id="CP066023">
    <property type="protein sequence ID" value="QQB81846.1"/>
    <property type="molecule type" value="Genomic_DNA"/>
</dbReference>
<gene>
    <name evidence="1" type="ORF">I6G95_07055</name>
    <name evidence="2" type="ORF">I6H48_07615</name>
</gene>
<evidence type="ECO:0000313" key="4">
    <source>
        <dbReference type="Proteomes" id="UP000595198"/>
    </source>
</evidence>
<evidence type="ECO:0008006" key="5">
    <source>
        <dbReference type="Google" id="ProtNLM"/>
    </source>
</evidence>